<dbReference type="Proteomes" id="UP001165378">
    <property type="component" value="Unassembled WGS sequence"/>
</dbReference>
<gene>
    <name evidence="2" type="ORF">LZ495_05705</name>
</gene>
<dbReference type="AlphaFoldDB" id="A0AA41PWY7"/>
<name>A0AA41PWY7_9ACTN</name>
<evidence type="ECO:0000313" key="2">
    <source>
        <dbReference type="EMBL" id="MCF2526716.1"/>
    </source>
</evidence>
<dbReference type="EMBL" id="JAKFHA010000002">
    <property type="protein sequence ID" value="MCF2526716.1"/>
    <property type="molecule type" value="Genomic_DNA"/>
</dbReference>
<evidence type="ECO:0000256" key="1">
    <source>
        <dbReference type="SAM" id="MobiDB-lite"/>
    </source>
</evidence>
<reference evidence="2" key="1">
    <citation type="submission" date="2022-01" db="EMBL/GenBank/DDBJ databases">
        <title>Genome-Based Taxonomic Classification of the Phylum Actinobacteria.</title>
        <authorList>
            <person name="Gao Y."/>
        </authorList>
    </citation>
    <scope>NUCLEOTIDE SEQUENCE</scope>
    <source>
        <strain evidence="2">KLBMP 8922</strain>
    </source>
</reference>
<keyword evidence="3" id="KW-1185">Reference proteome</keyword>
<proteinExistence type="predicted"/>
<feature type="compositionally biased region" description="Pro residues" evidence="1">
    <location>
        <begin position="139"/>
        <end position="159"/>
    </location>
</feature>
<dbReference type="RefSeq" id="WP_235050854.1">
    <property type="nucleotide sequence ID" value="NZ_JAKFHA010000002.1"/>
</dbReference>
<protein>
    <submittedName>
        <fullName evidence="2">Uncharacterized protein</fullName>
    </submittedName>
</protein>
<sequence>MTESSDWDVPGWPVIAIELSATEVRVNGSPLTLPAGVDLRTAAIQSAASTAQTLGRPVRVEATEADGSMFPLIVAPNATVTEAGPVVPPQNSRGKLWQRRSAGSGGRRDRGPSSSFGLGPAPVSNNAVSVSAGTAWAEPPAPALASPPVPAPTPAPTPLPAARAPQTVPVPAGGGLFANEPTREEPAEANEAAIEQMPVPSTVQADQIRRIEAALQSGHTAQARHLAKALDGAAEQGGDVPAAIAARELLAYTALRDGASDAAAELFAQAAMVRAVHDRDTGVGGVITLKRWAWRLTQNAHYCWLHVDDPETAYSLGPAVIGAYSAVGAETSAAAQAARAHLDELRGRLLAG</sequence>
<feature type="region of interest" description="Disordered" evidence="1">
    <location>
        <begin position="81"/>
        <end position="123"/>
    </location>
</feature>
<feature type="region of interest" description="Disordered" evidence="1">
    <location>
        <begin position="139"/>
        <end position="186"/>
    </location>
</feature>
<comment type="caution">
    <text evidence="2">The sequence shown here is derived from an EMBL/GenBank/DDBJ whole genome shotgun (WGS) entry which is preliminary data.</text>
</comment>
<accession>A0AA41PWY7</accession>
<organism evidence="2 3">
    <name type="scientific">Yinghuangia soli</name>
    <dbReference type="NCBI Taxonomy" id="2908204"/>
    <lineage>
        <taxon>Bacteria</taxon>
        <taxon>Bacillati</taxon>
        <taxon>Actinomycetota</taxon>
        <taxon>Actinomycetes</taxon>
        <taxon>Kitasatosporales</taxon>
        <taxon>Streptomycetaceae</taxon>
        <taxon>Yinghuangia</taxon>
    </lineage>
</organism>
<evidence type="ECO:0000313" key="3">
    <source>
        <dbReference type="Proteomes" id="UP001165378"/>
    </source>
</evidence>